<evidence type="ECO:0000259" key="3">
    <source>
        <dbReference type="Pfam" id="PF02922"/>
    </source>
</evidence>
<evidence type="ECO:0000259" key="5">
    <source>
        <dbReference type="Pfam" id="PF17967"/>
    </source>
</evidence>
<dbReference type="Proteomes" id="UP000294927">
    <property type="component" value="Unassembled WGS sequence"/>
</dbReference>
<feature type="domain" description="Glycoside hydrolase family 13 N-terminal" evidence="3">
    <location>
        <begin position="357"/>
        <end position="440"/>
    </location>
</feature>
<dbReference type="AlphaFoldDB" id="A0A4R7W618"/>
<dbReference type="Pfam" id="PF11852">
    <property type="entry name" value="Pullul_strch_C"/>
    <property type="match status" value="1"/>
</dbReference>
<dbReference type="InterPro" id="IPR040671">
    <property type="entry name" value="Pullulanase_N2"/>
</dbReference>
<proteinExistence type="inferred from homology"/>
<dbReference type="EMBL" id="SOCP01000001">
    <property type="protein sequence ID" value="TDV57449.1"/>
    <property type="molecule type" value="Genomic_DNA"/>
</dbReference>
<feature type="domain" description="Pullulanase N2" evidence="5">
    <location>
        <begin position="239"/>
        <end position="347"/>
    </location>
</feature>
<dbReference type="InterPro" id="IPR014756">
    <property type="entry name" value="Ig_E-set"/>
</dbReference>
<dbReference type="RefSeq" id="WP_208297335.1">
    <property type="nucleotide sequence ID" value="NZ_SOCP01000001.1"/>
</dbReference>
<dbReference type="CDD" id="cd12962">
    <property type="entry name" value="X25_BaPul_like"/>
    <property type="match status" value="2"/>
</dbReference>
<dbReference type="PANTHER" id="PTHR43002">
    <property type="entry name" value="GLYCOGEN DEBRANCHING ENZYME"/>
    <property type="match status" value="1"/>
</dbReference>
<sequence>MTRKRRGLLAIATMVITVGLVPVPPASAAPDTVYVPGSHNSAMGCPGDWQPDCPQAGLTLDPADGVWKGAYQLPAGTYQYKAAINGTWDENYGAGGVPGGADITYQTAGGSVSFYYSPDTHWVTNDAEGPIVTAAGSFQSELGCPGDWAPDCMRSWLQDPDGDGVHTFSTTAIPAGQYEVKAAHGLSWAENYGVGGARDGANIAFTVTADGDRTSFSYDQVTHLLTISAGIAPPDLRSARAQWLRRDVVAYDVPSGAETFRLYHAPDGGLAATGEGVSGGEYVSLTAGTLPADLAAQYPHLAGYEALRVPAVAAGDLLTGQLVVAAYDANGRLVDATGVQLPGVLDDLYAGAAGERLGPGWEHGRPSLALWAPTARRVDLLLDPAGPARERSVAMWRDANGVWHVRGDKSWRDARYAFAVTVYVPSLDDVVTNVVTDPYSLGLNTDSVRSVLVDLDDPALAPAGWDHLRKPTLAQPEDSTIYELHVRDFSIGDRTVPAAHRGTYLAFTDRGSAGMRQLRDLADAGLNTVHLLPTNDIASIEERRSAQRTPACDLTSYGPAAQDQQACVEPVRDSDGFNWGYDPLHYTTPEGSYSTNPDGTARTREFRQMVGALNDTGLRVVMDVVYNHTPAAGQDENSILDRIVPGYYHRLSATGAVETSTCCANTATEHRMMGKLMVDSVVTWAREYKVDGFRFDLMGHHSRANILAVRAALDRLTPAKDGVDGRRIYLYGEGWNFGEVANDARFVQATQLNMANTGVGTFSDRLRDATRGGGPFDEDPRIQGFATGLYTDPNGAAVNGTPDEQLSRLLLSQDQIKVGLAGNLRDYRFVDRQGQVVSGSQVDYNGQPAGYAGDPSETITYVDAHDNETLFDVLQYKLPVATSMPDRVRMNTVGLATVALAQGPAFWHAGSDLLRSKSMDRNSYNSGDWFNRVDWTGTHTTWGSGLPPQGDNEAKWDYMRPLLSDPALAPRRSDIGTAHDRALDLLRIRFSSPLFRLGSAEAIQRRVSFPTGGPAQSPGVIVMALDDRGGADLDPRWEGVVVVFNASDEATTQSVPSLAGARYRLHPVQAGGTDPVVRRSGYDARSGTFSVPARSVAVFVTT</sequence>
<accession>A0A4R7W618</accession>
<feature type="chain" id="PRO_5020632116" evidence="2">
    <location>
        <begin position="29"/>
        <end position="1102"/>
    </location>
</feature>
<dbReference type="SUPFAM" id="SSF81296">
    <property type="entry name" value="E set domains"/>
    <property type="match status" value="2"/>
</dbReference>
<dbReference type="InterPro" id="IPR013780">
    <property type="entry name" value="Glyco_hydro_b"/>
</dbReference>
<feature type="signal peptide" evidence="2">
    <location>
        <begin position="1"/>
        <end position="28"/>
    </location>
</feature>
<dbReference type="InterPro" id="IPR017853">
    <property type="entry name" value="GH"/>
</dbReference>
<protein>
    <submittedName>
        <fullName evidence="7">Pullulanase-type alpha-1,6-glucosidase</fullName>
    </submittedName>
</protein>
<dbReference type="Gene3D" id="2.60.40.10">
    <property type="entry name" value="Immunoglobulins"/>
    <property type="match status" value="3"/>
</dbReference>
<dbReference type="InterPro" id="IPR004193">
    <property type="entry name" value="Glyco_hydro_13_N"/>
</dbReference>
<dbReference type="GO" id="GO:0005975">
    <property type="term" value="P:carbohydrate metabolic process"/>
    <property type="evidence" value="ECO:0007669"/>
    <property type="project" value="InterPro"/>
</dbReference>
<dbReference type="InterPro" id="IPR011839">
    <property type="entry name" value="Pullul_strch"/>
</dbReference>
<evidence type="ECO:0000313" key="8">
    <source>
        <dbReference type="Proteomes" id="UP000294927"/>
    </source>
</evidence>
<organism evidence="7 8">
    <name type="scientific">Actinophytocola oryzae</name>
    <dbReference type="NCBI Taxonomy" id="502181"/>
    <lineage>
        <taxon>Bacteria</taxon>
        <taxon>Bacillati</taxon>
        <taxon>Actinomycetota</taxon>
        <taxon>Actinomycetes</taxon>
        <taxon>Pseudonocardiales</taxon>
        <taxon>Pseudonocardiaceae</taxon>
    </lineage>
</organism>
<dbReference type="InterPro" id="IPR024561">
    <property type="entry name" value="Pullul_strch_C"/>
</dbReference>
<dbReference type="SUPFAM" id="SSF51011">
    <property type="entry name" value="Glycosyl hydrolase domain"/>
    <property type="match status" value="1"/>
</dbReference>
<dbReference type="Gene3D" id="2.60.40.1180">
    <property type="entry name" value="Golgi alpha-mannosidase II"/>
    <property type="match status" value="1"/>
</dbReference>
<dbReference type="CDD" id="cd11341">
    <property type="entry name" value="AmyAc_Pullulanase_LD-like"/>
    <property type="match status" value="1"/>
</dbReference>
<dbReference type="SUPFAM" id="SSF51445">
    <property type="entry name" value="(Trans)glycosidases"/>
    <property type="match status" value="1"/>
</dbReference>
<dbReference type="InterPro" id="IPR054409">
    <property type="entry name" value="X25_BaPul-like"/>
</dbReference>
<dbReference type="InterPro" id="IPR013783">
    <property type="entry name" value="Ig-like_fold"/>
</dbReference>
<keyword evidence="8" id="KW-1185">Reference proteome</keyword>
<evidence type="ECO:0000256" key="1">
    <source>
        <dbReference type="ARBA" id="ARBA00008061"/>
    </source>
</evidence>
<dbReference type="CDD" id="cd02860">
    <property type="entry name" value="E_set_Pullulanase"/>
    <property type="match status" value="1"/>
</dbReference>
<feature type="domain" description="Amylopullulanase X25" evidence="6">
    <location>
        <begin position="32"/>
        <end position="123"/>
    </location>
</feature>
<comment type="similarity">
    <text evidence="1">Belongs to the glycosyl hydrolase 13 family.</text>
</comment>
<dbReference type="Pfam" id="PF17967">
    <property type="entry name" value="Pullulanase_N2"/>
    <property type="match status" value="1"/>
</dbReference>
<reference evidence="7 8" key="1">
    <citation type="submission" date="2019-03" db="EMBL/GenBank/DDBJ databases">
        <title>Genomic Encyclopedia of Archaeal and Bacterial Type Strains, Phase II (KMG-II): from individual species to whole genera.</title>
        <authorList>
            <person name="Goeker M."/>
        </authorList>
    </citation>
    <scope>NUCLEOTIDE SEQUENCE [LARGE SCALE GENOMIC DNA]</scope>
    <source>
        <strain evidence="7 8">DSM 45499</strain>
    </source>
</reference>
<evidence type="ECO:0000256" key="2">
    <source>
        <dbReference type="SAM" id="SignalP"/>
    </source>
</evidence>
<name>A0A4R7W618_9PSEU</name>
<dbReference type="Gene3D" id="3.20.20.80">
    <property type="entry name" value="Glycosidases"/>
    <property type="match status" value="1"/>
</dbReference>
<dbReference type="GO" id="GO:0051060">
    <property type="term" value="F:pullulanase activity"/>
    <property type="evidence" value="ECO:0007669"/>
    <property type="project" value="InterPro"/>
</dbReference>
<dbReference type="Pfam" id="PF22058">
    <property type="entry name" value="X25_BaPul_like"/>
    <property type="match status" value="2"/>
</dbReference>
<dbReference type="Gene3D" id="2.60.40.1130">
    <property type="entry name" value="Rab geranylgeranyltransferase alpha-subunit, insert domain"/>
    <property type="match status" value="1"/>
</dbReference>
<gene>
    <name evidence="7" type="ORF">CLV71_101320</name>
</gene>
<comment type="caution">
    <text evidence="7">The sequence shown here is derived from an EMBL/GenBank/DDBJ whole genome shotgun (WGS) entry which is preliminary data.</text>
</comment>
<dbReference type="Pfam" id="PF02922">
    <property type="entry name" value="CBM_48"/>
    <property type="match status" value="1"/>
</dbReference>
<dbReference type="NCBIfam" id="TIGR02103">
    <property type="entry name" value="pullul_strch"/>
    <property type="match status" value="1"/>
</dbReference>
<keyword evidence="2" id="KW-0732">Signal</keyword>
<evidence type="ECO:0000259" key="6">
    <source>
        <dbReference type="Pfam" id="PF22058"/>
    </source>
</evidence>
<evidence type="ECO:0000259" key="4">
    <source>
        <dbReference type="Pfam" id="PF11852"/>
    </source>
</evidence>
<feature type="domain" description="Alpha-1,6-glucosidases pullulanase-type C-terminal" evidence="4">
    <location>
        <begin position="940"/>
        <end position="1101"/>
    </location>
</feature>
<evidence type="ECO:0000313" key="7">
    <source>
        <dbReference type="EMBL" id="TDV57449.1"/>
    </source>
</evidence>
<feature type="domain" description="Amylopullulanase X25" evidence="6">
    <location>
        <begin position="132"/>
        <end position="223"/>
    </location>
</feature>